<name>A0A843WBQ4_COLES</name>
<dbReference type="Proteomes" id="UP000652761">
    <property type="component" value="Unassembled WGS sequence"/>
</dbReference>
<dbReference type="AlphaFoldDB" id="A0A843WBQ4"/>
<keyword evidence="2" id="KW-1185">Reference proteome</keyword>
<evidence type="ECO:0000313" key="1">
    <source>
        <dbReference type="EMBL" id="MQM01604.1"/>
    </source>
</evidence>
<proteinExistence type="predicted"/>
<sequence>SLCVIDDGFGVYEIMDVNDPIEERDEEFEDKADVFASGIRRFDEPSAVVEETTKEVYKVFVKVESTLVDRHVDSQEAIKALISHLTQLSLQPSSHFIQEDVWIKAKK</sequence>
<protein>
    <submittedName>
        <fullName evidence="1">Uncharacterized protein</fullName>
    </submittedName>
</protein>
<dbReference type="EMBL" id="NMUH01002707">
    <property type="protein sequence ID" value="MQM01604.1"/>
    <property type="molecule type" value="Genomic_DNA"/>
</dbReference>
<organism evidence="1 2">
    <name type="scientific">Colocasia esculenta</name>
    <name type="common">Wild taro</name>
    <name type="synonym">Arum esculentum</name>
    <dbReference type="NCBI Taxonomy" id="4460"/>
    <lineage>
        <taxon>Eukaryota</taxon>
        <taxon>Viridiplantae</taxon>
        <taxon>Streptophyta</taxon>
        <taxon>Embryophyta</taxon>
        <taxon>Tracheophyta</taxon>
        <taxon>Spermatophyta</taxon>
        <taxon>Magnoliopsida</taxon>
        <taxon>Liliopsida</taxon>
        <taxon>Araceae</taxon>
        <taxon>Aroideae</taxon>
        <taxon>Colocasieae</taxon>
        <taxon>Colocasia</taxon>
    </lineage>
</organism>
<evidence type="ECO:0000313" key="2">
    <source>
        <dbReference type="Proteomes" id="UP000652761"/>
    </source>
</evidence>
<feature type="non-terminal residue" evidence="1">
    <location>
        <position position="1"/>
    </location>
</feature>
<accession>A0A843WBQ4</accession>
<gene>
    <name evidence="1" type="ORF">Taro_034364</name>
</gene>
<comment type="caution">
    <text evidence="1">The sequence shown here is derived from an EMBL/GenBank/DDBJ whole genome shotgun (WGS) entry which is preliminary data.</text>
</comment>
<reference evidence="1" key="1">
    <citation type="submission" date="2017-07" db="EMBL/GenBank/DDBJ databases">
        <title>Taro Niue Genome Assembly and Annotation.</title>
        <authorList>
            <person name="Atibalentja N."/>
            <person name="Keating K."/>
            <person name="Fields C.J."/>
        </authorList>
    </citation>
    <scope>NUCLEOTIDE SEQUENCE</scope>
    <source>
        <strain evidence="1">Niue_2</strain>
        <tissue evidence="1">Leaf</tissue>
    </source>
</reference>